<comment type="caution">
    <text evidence="1">The sequence shown here is derived from an EMBL/GenBank/DDBJ whole genome shotgun (WGS) entry which is preliminary data.</text>
</comment>
<evidence type="ECO:0000313" key="1">
    <source>
        <dbReference type="EMBL" id="ONM46582.1"/>
    </source>
</evidence>
<dbReference type="AlphaFoldDB" id="A0A1W0B930"/>
<sequence length="378" mass="40697">MPTATGPEGNMLEQRALIQAGDQLDELLETLRRGPGTDPRIGYQAGLAVDRWRTPPYIQVTGRARSGRTTVLHALALLSAVETDPIDEPGVTEPELDGDIVVYVLAGAPSQADRRVLGSLPRERTIVVLNKADAIGARWADAVAAADQYARELRLPTLPVVASLAVRTRAGAVAEEDMATLRRHADADPSFTISPELFTSAAAGPDVAERQQLLDRWELYGVSCALTAVRHKPDITAQAVLQILHSASAIDPLHRQLHRRYEQVSALRGGELLDELTRLAARAVPGDGGRARDVLEDYLNGDDALWTGLCAGLARPEVAHLAAGYPSPAPADADDALARAVRWRAVVSSDMPTAARRAAVRVHNGYVRLWERMSSVGL</sequence>
<accession>A0A1W0B930</accession>
<reference evidence="1 2" key="1">
    <citation type="journal article" date="2016" name="Antonie Van Leeuwenhoek">
        <title>Nocardia donostiensis sp. nov., isolated from human respiratory specimens.</title>
        <authorList>
            <person name="Ercibengoa M."/>
            <person name="Bell M."/>
            <person name="Marimon J.M."/>
            <person name="Humrighouse B."/>
            <person name="Klenk H.P."/>
            <person name="Potter G."/>
            <person name="Perez-Trallero E."/>
        </authorList>
    </citation>
    <scope>NUCLEOTIDE SEQUENCE [LARGE SCALE GENOMIC DNA]</scope>
    <source>
        <strain evidence="1 2">X1655</strain>
    </source>
</reference>
<name>A0A1W0B930_9NOCA</name>
<dbReference type="RefSeq" id="WP_077120437.1">
    <property type="nucleotide sequence ID" value="NZ_MUKP01000023.1"/>
</dbReference>
<organism evidence="1 2">
    <name type="scientific">Nocardia donostiensis</name>
    <dbReference type="NCBI Taxonomy" id="1538463"/>
    <lineage>
        <taxon>Bacteria</taxon>
        <taxon>Bacillati</taxon>
        <taxon>Actinomycetota</taxon>
        <taxon>Actinomycetes</taxon>
        <taxon>Mycobacteriales</taxon>
        <taxon>Nocardiaceae</taxon>
        <taxon>Nocardia</taxon>
    </lineage>
</organism>
<dbReference type="EMBL" id="MUMY01000022">
    <property type="protein sequence ID" value="ONM46582.1"/>
    <property type="molecule type" value="Genomic_DNA"/>
</dbReference>
<proteinExistence type="predicted"/>
<keyword evidence="2" id="KW-1185">Reference proteome</keyword>
<evidence type="ECO:0000313" key="2">
    <source>
        <dbReference type="Proteomes" id="UP000188836"/>
    </source>
</evidence>
<evidence type="ECO:0008006" key="3">
    <source>
        <dbReference type="Google" id="ProtNLM"/>
    </source>
</evidence>
<dbReference type="InterPro" id="IPR027417">
    <property type="entry name" value="P-loop_NTPase"/>
</dbReference>
<protein>
    <recommendedName>
        <fullName evidence="3">G domain-containing protein</fullName>
    </recommendedName>
</protein>
<gene>
    <name evidence="1" type="ORF">B0T46_21910</name>
</gene>
<dbReference type="Proteomes" id="UP000188836">
    <property type="component" value="Unassembled WGS sequence"/>
</dbReference>
<dbReference type="STRING" id="1538463.B0T36_24630"/>
<dbReference type="SUPFAM" id="SSF52540">
    <property type="entry name" value="P-loop containing nucleoside triphosphate hydrolases"/>
    <property type="match status" value="1"/>
</dbReference>